<dbReference type="GO" id="GO:0003677">
    <property type="term" value="F:DNA binding"/>
    <property type="evidence" value="ECO:0007669"/>
    <property type="project" value="UniProtKB-KW"/>
</dbReference>
<keyword evidence="3" id="KW-1185">Reference proteome</keyword>
<dbReference type="Gene3D" id="1.10.260.40">
    <property type="entry name" value="lambda repressor-like DNA-binding domains"/>
    <property type="match status" value="1"/>
</dbReference>
<name>A0A2K8TAR9_9NOSO</name>
<reference evidence="2 3" key="1">
    <citation type="submission" date="2017-11" db="EMBL/GenBank/DDBJ databases">
        <title>Complete genome of a free-living desiccation-tolerant cyanobacterium and its photosynthetic adaptation to extreme terrestrial habitat.</title>
        <authorList>
            <person name="Shang J."/>
        </authorList>
    </citation>
    <scope>NUCLEOTIDE SEQUENCE [LARGE SCALE GENOMIC DNA]</scope>
    <source>
        <strain evidence="2 3">CCNUN1</strain>
        <plasmid evidence="3">pnfsy08</plasmid>
    </source>
</reference>
<dbReference type="RefSeq" id="WP_100904344.1">
    <property type="nucleotide sequence ID" value="NZ_CAWNNC010000009.1"/>
</dbReference>
<dbReference type="AlphaFoldDB" id="A0A2K8TAR9"/>
<dbReference type="EMBL" id="CP024793">
    <property type="protein sequence ID" value="AUB44787.1"/>
    <property type="molecule type" value="Genomic_DNA"/>
</dbReference>
<dbReference type="KEGG" id="nfl:COO91_11034"/>
<proteinExistence type="predicted"/>
<dbReference type="SMART" id="SM00530">
    <property type="entry name" value="HTH_XRE"/>
    <property type="match status" value="1"/>
</dbReference>
<dbReference type="SUPFAM" id="SSF47413">
    <property type="entry name" value="lambda repressor-like DNA-binding domains"/>
    <property type="match status" value="1"/>
</dbReference>
<evidence type="ECO:0000313" key="2">
    <source>
        <dbReference type="EMBL" id="AUB44787.1"/>
    </source>
</evidence>
<dbReference type="CDD" id="cd00093">
    <property type="entry name" value="HTH_XRE"/>
    <property type="match status" value="1"/>
</dbReference>
<keyword evidence="2" id="KW-0614">Plasmid</keyword>
<evidence type="ECO:0000313" key="3">
    <source>
        <dbReference type="Proteomes" id="UP000232003"/>
    </source>
</evidence>
<organism evidence="2 3">
    <name type="scientific">Nostoc flagelliforme CCNUN1</name>
    <dbReference type="NCBI Taxonomy" id="2038116"/>
    <lineage>
        <taxon>Bacteria</taxon>
        <taxon>Bacillati</taxon>
        <taxon>Cyanobacteriota</taxon>
        <taxon>Cyanophyceae</taxon>
        <taxon>Nostocales</taxon>
        <taxon>Nostocaceae</taxon>
        <taxon>Nostoc</taxon>
    </lineage>
</organism>
<dbReference type="OrthoDB" id="461984at2"/>
<dbReference type="Proteomes" id="UP000232003">
    <property type="component" value="Plasmid pNFSY08"/>
</dbReference>
<feature type="domain" description="HTH cro/C1-type" evidence="1">
    <location>
        <begin position="2"/>
        <end position="59"/>
    </location>
</feature>
<dbReference type="InterPro" id="IPR010982">
    <property type="entry name" value="Lambda_DNA-bd_dom_sf"/>
</dbReference>
<geneLocation type="plasmid" evidence="3">
    <name>pnfsy08</name>
</geneLocation>
<gene>
    <name evidence="2" type="ORF">COO91_11034</name>
</gene>
<dbReference type="InterPro" id="IPR001387">
    <property type="entry name" value="Cro/C1-type_HTH"/>
</dbReference>
<dbReference type="Pfam" id="PF13560">
    <property type="entry name" value="HTH_31"/>
    <property type="match status" value="1"/>
</dbReference>
<protein>
    <submittedName>
        <fullName evidence="2">DNA-binding transcriptional regulator YiaG, XRE-type HTH domain</fullName>
    </submittedName>
</protein>
<sequence length="75" mass="8513">MDMKGLREKAGLRTVDVASKLGIAESTVRNWDIGRHTPRLPIEDIPKFLEVYQCTLEEVIEAAKESKRKFDASHS</sequence>
<keyword evidence="2" id="KW-0238">DNA-binding</keyword>
<evidence type="ECO:0000259" key="1">
    <source>
        <dbReference type="SMART" id="SM00530"/>
    </source>
</evidence>
<accession>A0A2K8TAR9</accession>